<dbReference type="InterPro" id="IPR044946">
    <property type="entry name" value="Restrct_endonuc_typeI_TRD_sf"/>
</dbReference>
<dbReference type="GO" id="GO:0009307">
    <property type="term" value="P:DNA restriction-modification system"/>
    <property type="evidence" value="ECO:0007669"/>
    <property type="project" value="UniProtKB-KW"/>
</dbReference>
<evidence type="ECO:0000313" key="3">
    <source>
        <dbReference type="EMBL" id="KAA6320013.1"/>
    </source>
</evidence>
<keyword evidence="1" id="KW-0680">Restriction system</keyword>
<sequence length="523" mass="61990">MSGEEQEKIRSFDLWIIEIDYKNNKNFEPIDLFVRLNNKPYPIKDDTFEMWNSYISRDIIETIKSIHNNHSNWFYFRKNNSRMENENIYTALAYFQYCRDKKSTGENIFSYPITEIDIYKIGNKINFRVKSKNEITRVLEDANSKVDFIKAINHLEFDFIRKLKELLSDSCDTTHQKLNKNLDDIFMIGNGRRTQQSFYALWYFLFDISFEKIKKDKINIRSNVKQLFSKMTDIKDKQTFEEQVFAFKNNYSLQKQNRVYDNALLKDISVISIGIRNLPLLQQNSFEDKIEYNCFNNRVFTNFNIGENDLLDQIKIDGNLLVKVKDVFDSKAKILITRNYNSFTRFNSAFSDSRLAFNDDIIGISLKRPTFLTKYILSLLSSKYYYKYYTKKWKNSNGSKPLSLSDLDSMEIPVLSIEEQKIFEVIVDYIMNSKPNSKIVLFYERIMDAMVYEIQFKEQFSKAGIDIKIYVSEFPDLNPIEKNKRMEQTEILYSEISAPNHNLGANLLKLMNISEVNEIESLY</sequence>
<protein>
    <submittedName>
        <fullName evidence="3">Uncharacterized protein</fullName>
    </submittedName>
</protein>
<dbReference type="EMBL" id="SNRY01003709">
    <property type="protein sequence ID" value="KAA6320013.1"/>
    <property type="molecule type" value="Genomic_DNA"/>
</dbReference>
<dbReference type="Gene3D" id="3.90.220.20">
    <property type="entry name" value="DNA methylase specificity domains"/>
    <property type="match status" value="1"/>
</dbReference>
<name>A0A5J4QHD6_9ZZZZ</name>
<proteinExistence type="predicted"/>
<keyword evidence="2" id="KW-0238">DNA-binding</keyword>
<comment type="caution">
    <text evidence="3">The sequence shown here is derived from an EMBL/GenBank/DDBJ whole genome shotgun (WGS) entry which is preliminary data.</text>
</comment>
<dbReference type="GO" id="GO:0003677">
    <property type="term" value="F:DNA binding"/>
    <property type="evidence" value="ECO:0007669"/>
    <property type="project" value="UniProtKB-KW"/>
</dbReference>
<accession>A0A5J4QHD6</accession>
<gene>
    <name evidence="3" type="ORF">EZS27_030157</name>
</gene>
<dbReference type="SUPFAM" id="SSF116734">
    <property type="entry name" value="DNA methylase specificity domain"/>
    <property type="match status" value="1"/>
</dbReference>
<organism evidence="3">
    <name type="scientific">termite gut metagenome</name>
    <dbReference type="NCBI Taxonomy" id="433724"/>
    <lineage>
        <taxon>unclassified sequences</taxon>
        <taxon>metagenomes</taxon>
        <taxon>organismal metagenomes</taxon>
    </lineage>
</organism>
<evidence type="ECO:0000256" key="2">
    <source>
        <dbReference type="ARBA" id="ARBA00023125"/>
    </source>
</evidence>
<evidence type="ECO:0000256" key="1">
    <source>
        <dbReference type="ARBA" id="ARBA00022747"/>
    </source>
</evidence>
<reference evidence="3" key="1">
    <citation type="submission" date="2019-03" db="EMBL/GenBank/DDBJ databases">
        <title>Single cell metagenomics reveals metabolic interactions within the superorganism composed of flagellate Streblomastix strix and complex community of Bacteroidetes bacteria on its surface.</title>
        <authorList>
            <person name="Treitli S.C."/>
            <person name="Kolisko M."/>
            <person name="Husnik F."/>
            <person name="Keeling P."/>
            <person name="Hampl V."/>
        </authorList>
    </citation>
    <scope>NUCLEOTIDE SEQUENCE</scope>
    <source>
        <strain evidence="3">STM</strain>
    </source>
</reference>
<dbReference type="AlphaFoldDB" id="A0A5J4QHD6"/>